<proteinExistence type="inferred from homology"/>
<comment type="similarity">
    <text evidence="1">Belongs to the ABITRAM family.</text>
</comment>
<gene>
    <name evidence="4" type="ORF">DGAL_LOCUS13969</name>
</gene>
<dbReference type="GO" id="GO:0032433">
    <property type="term" value="C:filopodium tip"/>
    <property type="evidence" value="ECO:0007669"/>
    <property type="project" value="TreeGrafter"/>
</dbReference>
<dbReference type="AlphaFoldDB" id="A0A8J2RTB0"/>
<dbReference type="PANTHER" id="PTHR13651:SF0">
    <property type="entry name" value="PROTEIN ABITRAM"/>
    <property type="match status" value="1"/>
</dbReference>
<dbReference type="Proteomes" id="UP000789390">
    <property type="component" value="Unassembled WGS sequence"/>
</dbReference>
<dbReference type="GO" id="GO:0030425">
    <property type="term" value="C:dendrite"/>
    <property type="evidence" value="ECO:0007669"/>
    <property type="project" value="TreeGrafter"/>
</dbReference>
<evidence type="ECO:0000313" key="4">
    <source>
        <dbReference type="EMBL" id="CAH0110402.1"/>
    </source>
</evidence>
<protein>
    <recommendedName>
        <fullName evidence="2">Protein Abitram</fullName>
    </recommendedName>
    <alternativeName>
        <fullName evidence="3">Actin-binding transcription modulator</fullName>
    </alternativeName>
</protein>
<keyword evidence="5" id="KW-1185">Reference proteome</keyword>
<dbReference type="InterPro" id="IPR039169">
    <property type="entry name" value="Abitram"/>
</dbReference>
<dbReference type="OrthoDB" id="48130at2759"/>
<dbReference type="GO" id="GO:0030833">
    <property type="term" value="P:regulation of actin filament polymerization"/>
    <property type="evidence" value="ECO:0007669"/>
    <property type="project" value="TreeGrafter"/>
</dbReference>
<dbReference type="InterPro" id="IPR033753">
    <property type="entry name" value="GCV_H/Fam206"/>
</dbReference>
<dbReference type="SUPFAM" id="SSF51230">
    <property type="entry name" value="Single hybrid motif"/>
    <property type="match status" value="1"/>
</dbReference>
<dbReference type="GO" id="GO:0051489">
    <property type="term" value="P:regulation of filopodium assembly"/>
    <property type="evidence" value="ECO:0007669"/>
    <property type="project" value="TreeGrafter"/>
</dbReference>
<evidence type="ECO:0000313" key="5">
    <source>
        <dbReference type="Proteomes" id="UP000789390"/>
    </source>
</evidence>
<dbReference type="EMBL" id="CAKKLH010000303">
    <property type="protein sequence ID" value="CAH0110402.1"/>
    <property type="molecule type" value="Genomic_DNA"/>
</dbReference>
<dbReference type="Gene3D" id="2.40.50.100">
    <property type="match status" value="1"/>
</dbReference>
<dbReference type="GO" id="GO:0051015">
    <property type="term" value="F:actin filament binding"/>
    <property type="evidence" value="ECO:0007669"/>
    <property type="project" value="TreeGrafter"/>
</dbReference>
<evidence type="ECO:0000256" key="2">
    <source>
        <dbReference type="ARBA" id="ARBA00019325"/>
    </source>
</evidence>
<dbReference type="InterPro" id="IPR011053">
    <property type="entry name" value="Single_hybrid_motif"/>
</dbReference>
<name>A0A8J2RTB0_9CRUS</name>
<evidence type="ECO:0000256" key="3">
    <source>
        <dbReference type="ARBA" id="ARBA00030463"/>
    </source>
</evidence>
<sequence length="171" mass="19373">MNIPIEKSIPLSVTYPSVVERYFTQRYIRREGDNDTRILYHSNKICLVTLAKSHAIFKNGAVIKKVNFKVGEKLDRTNNKVSGKKKHGGQRVDEHSILCLVECEDDSVYTIRSGVKGKLVEVNEHLIENPNLLMTKSETDGYIAVVLQKLGVECDMSNSVSKEEYDKVVDE</sequence>
<dbReference type="PANTHER" id="PTHR13651">
    <property type="entry name" value="PROTEIN ABITRAM"/>
    <property type="match status" value="1"/>
</dbReference>
<dbReference type="GO" id="GO:0048813">
    <property type="term" value="P:dendrite morphogenesis"/>
    <property type="evidence" value="ECO:0007669"/>
    <property type="project" value="TreeGrafter"/>
</dbReference>
<comment type="caution">
    <text evidence="4">The sequence shown here is derived from an EMBL/GenBank/DDBJ whole genome shotgun (WGS) entry which is preliminary data.</text>
</comment>
<dbReference type="GO" id="GO:0003785">
    <property type="term" value="F:actin monomer binding"/>
    <property type="evidence" value="ECO:0007669"/>
    <property type="project" value="TreeGrafter"/>
</dbReference>
<reference evidence="4" key="1">
    <citation type="submission" date="2021-11" db="EMBL/GenBank/DDBJ databases">
        <authorList>
            <person name="Schell T."/>
        </authorList>
    </citation>
    <scope>NUCLEOTIDE SEQUENCE</scope>
    <source>
        <strain evidence="4">M5</strain>
    </source>
</reference>
<accession>A0A8J2RTB0</accession>
<dbReference type="Pfam" id="PF01597">
    <property type="entry name" value="GCV_H"/>
    <property type="match status" value="1"/>
</dbReference>
<organism evidence="4 5">
    <name type="scientific">Daphnia galeata</name>
    <dbReference type="NCBI Taxonomy" id="27404"/>
    <lineage>
        <taxon>Eukaryota</taxon>
        <taxon>Metazoa</taxon>
        <taxon>Ecdysozoa</taxon>
        <taxon>Arthropoda</taxon>
        <taxon>Crustacea</taxon>
        <taxon>Branchiopoda</taxon>
        <taxon>Diplostraca</taxon>
        <taxon>Cladocera</taxon>
        <taxon>Anomopoda</taxon>
        <taxon>Daphniidae</taxon>
        <taxon>Daphnia</taxon>
    </lineage>
</organism>
<dbReference type="GO" id="GO:0030027">
    <property type="term" value="C:lamellipodium"/>
    <property type="evidence" value="ECO:0007669"/>
    <property type="project" value="TreeGrafter"/>
</dbReference>
<dbReference type="GO" id="GO:0005634">
    <property type="term" value="C:nucleus"/>
    <property type="evidence" value="ECO:0007669"/>
    <property type="project" value="TreeGrafter"/>
</dbReference>
<evidence type="ECO:0000256" key="1">
    <source>
        <dbReference type="ARBA" id="ARBA00010764"/>
    </source>
</evidence>